<dbReference type="AlphaFoldDB" id="A0A9X2DLD6"/>
<feature type="transmembrane region" description="Helical" evidence="1">
    <location>
        <begin position="70"/>
        <end position="89"/>
    </location>
</feature>
<dbReference type="InterPro" id="IPR023804">
    <property type="entry name" value="DUF3792_TM"/>
</dbReference>
<dbReference type="RefSeq" id="WP_251221540.1">
    <property type="nucleotide sequence ID" value="NZ_JAMBOL010000001.1"/>
</dbReference>
<dbReference type="Pfam" id="PF12670">
    <property type="entry name" value="DUF3792"/>
    <property type="match status" value="1"/>
</dbReference>
<evidence type="ECO:0000256" key="1">
    <source>
        <dbReference type="SAM" id="Phobius"/>
    </source>
</evidence>
<proteinExistence type="predicted"/>
<comment type="caution">
    <text evidence="2">The sequence shown here is derived from an EMBL/GenBank/DDBJ whole genome shotgun (WGS) entry which is preliminary data.</text>
</comment>
<keyword evidence="1" id="KW-1133">Transmembrane helix</keyword>
<reference evidence="2" key="1">
    <citation type="submission" date="2022-05" db="EMBL/GenBank/DDBJ databases">
        <title>Comparative Genomics of Spacecraft Associated Microbes.</title>
        <authorList>
            <person name="Tran M.T."/>
            <person name="Wright A."/>
            <person name="Seuylemezian A."/>
            <person name="Eisen J."/>
            <person name="Coil D."/>
        </authorList>
    </citation>
    <scope>NUCLEOTIDE SEQUENCE</scope>
    <source>
        <strain evidence="2">214.1.1</strain>
    </source>
</reference>
<keyword evidence="1" id="KW-0812">Transmembrane</keyword>
<dbReference type="EMBL" id="JAMBOL010000001">
    <property type="protein sequence ID" value="MCM3712679.1"/>
    <property type="molecule type" value="Genomic_DNA"/>
</dbReference>
<gene>
    <name evidence="2" type="ORF">M3202_01165</name>
</gene>
<name>A0A9X2DLD6_9BACI</name>
<dbReference type="NCBIfam" id="TIGR04086">
    <property type="entry name" value="TIGR04086_membr"/>
    <property type="match status" value="1"/>
</dbReference>
<protein>
    <submittedName>
        <fullName evidence="2">TIGR04086 family membrane protein</fullName>
    </submittedName>
</protein>
<sequence length="124" mass="13436">MANRGFMPAVLFGLSTVLVIALSFSLVISLFLSFTSFTERSVAWLITSVAFLAMFLGGTISGAKSNRRGWLAGAATAFIFSLLTFLVQYLGYDSSFTKEQYLYHGGYMLVAAFGGMIGVNLSRD</sequence>
<organism evidence="2 3">
    <name type="scientific">Halalkalibacter oceani</name>
    <dbReference type="NCBI Taxonomy" id="1653776"/>
    <lineage>
        <taxon>Bacteria</taxon>
        <taxon>Bacillati</taxon>
        <taxon>Bacillota</taxon>
        <taxon>Bacilli</taxon>
        <taxon>Bacillales</taxon>
        <taxon>Bacillaceae</taxon>
        <taxon>Halalkalibacter</taxon>
    </lineage>
</organism>
<feature type="transmembrane region" description="Helical" evidence="1">
    <location>
        <begin position="101"/>
        <end position="121"/>
    </location>
</feature>
<keyword evidence="3" id="KW-1185">Reference proteome</keyword>
<evidence type="ECO:0000313" key="2">
    <source>
        <dbReference type="EMBL" id="MCM3712679.1"/>
    </source>
</evidence>
<accession>A0A9X2DLD6</accession>
<dbReference type="Proteomes" id="UP001139179">
    <property type="component" value="Unassembled WGS sequence"/>
</dbReference>
<keyword evidence="1" id="KW-0472">Membrane</keyword>
<evidence type="ECO:0000313" key="3">
    <source>
        <dbReference type="Proteomes" id="UP001139179"/>
    </source>
</evidence>
<feature type="transmembrane region" description="Helical" evidence="1">
    <location>
        <begin position="41"/>
        <end position="63"/>
    </location>
</feature>